<sequence>MDTTALASSLLDPLPAHVTSGIRVVSAADGRGEVATTVPERMTNVIGSLHSSGLIALADAAGLAAIIGACRDEAGFRGVIPLGRAASLEFLAPGRGLLTAVCVLGEDAANALRLLYEGRTVKARLSTTATITDATGTAVCRGTFDWSLRRTPSDGASGGRADG</sequence>
<comment type="caution">
    <text evidence="1">The sequence shown here is derived from an EMBL/GenBank/DDBJ whole genome shotgun (WGS) entry which is preliminary data.</text>
</comment>
<protein>
    <recommendedName>
        <fullName evidence="3">Acyl-coenzyme A thioesterase PaaI-like protein</fullName>
    </recommendedName>
</protein>
<organism evidence="1 2">
    <name type="scientific">Actinocorallia longicatena</name>
    <dbReference type="NCBI Taxonomy" id="111803"/>
    <lineage>
        <taxon>Bacteria</taxon>
        <taxon>Bacillati</taxon>
        <taxon>Actinomycetota</taxon>
        <taxon>Actinomycetes</taxon>
        <taxon>Streptosporangiales</taxon>
        <taxon>Thermomonosporaceae</taxon>
        <taxon>Actinocorallia</taxon>
    </lineage>
</organism>
<name>A0ABP6QFH8_9ACTN</name>
<evidence type="ECO:0000313" key="2">
    <source>
        <dbReference type="Proteomes" id="UP001501237"/>
    </source>
</evidence>
<dbReference type="EMBL" id="BAAAUV010000014">
    <property type="protein sequence ID" value="GAA3225196.1"/>
    <property type="molecule type" value="Genomic_DNA"/>
</dbReference>
<dbReference type="InterPro" id="IPR027961">
    <property type="entry name" value="DUF4442"/>
</dbReference>
<dbReference type="SUPFAM" id="SSF54637">
    <property type="entry name" value="Thioesterase/thiol ester dehydrase-isomerase"/>
    <property type="match status" value="1"/>
</dbReference>
<dbReference type="RefSeq" id="WP_344833239.1">
    <property type="nucleotide sequence ID" value="NZ_BAAAUV010000014.1"/>
</dbReference>
<evidence type="ECO:0000313" key="1">
    <source>
        <dbReference type="EMBL" id="GAA3225196.1"/>
    </source>
</evidence>
<gene>
    <name evidence="1" type="ORF">GCM10010468_52730</name>
</gene>
<proteinExistence type="predicted"/>
<keyword evidence="2" id="KW-1185">Reference proteome</keyword>
<dbReference type="Proteomes" id="UP001501237">
    <property type="component" value="Unassembled WGS sequence"/>
</dbReference>
<dbReference type="Gene3D" id="3.10.129.10">
    <property type="entry name" value="Hotdog Thioesterase"/>
    <property type="match status" value="1"/>
</dbReference>
<evidence type="ECO:0008006" key="3">
    <source>
        <dbReference type="Google" id="ProtNLM"/>
    </source>
</evidence>
<dbReference type="Pfam" id="PF14539">
    <property type="entry name" value="DUF4442"/>
    <property type="match status" value="1"/>
</dbReference>
<reference evidence="2" key="1">
    <citation type="journal article" date="2019" name="Int. J. Syst. Evol. Microbiol.">
        <title>The Global Catalogue of Microorganisms (GCM) 10K type strain sequencing project: providing services to taxonomists for standard genome sequencing and annotation.</title>
        <authorList>
            <consortium name="The Broad Institute Genomics Platform"/>
            <consortium name="The Broad Institute Genome Sequencing Center for Infectious Disease"/>
            <person name="Wu L."/>
            <person name="Ma J."/>
        </authorList>
    </citation>
    <scope>NUCLEOTIDE SEQUENCE [LARGE SCALE GENOMIC DNA]</scope>
    <source>
        <strain evidence="2">JCM 9377</strain>
    </source>
</reference>
<accession>A0ABP6QFH8</accession>
<dbReference type="InterPro" id="IPR029069">
    <property type="entry name" value="HotDog_dom_sf"/>
</dbReference>